<gene>
    <name evidence="2" type="ORF">J2Z30_003075</name>
    <name evidence="1" type="ORF">SIRAN1485</name>
</gene>
<name>A0A060ZEP1_9ACTN</name>
<dbReference type="EMBL" id="LK022848">
    <property type="protein sequence ID" value="CDR04068.1"/>
    <property type="molecule type" value="Genomic_DNA"/>
</dbReference>
<proteinExistence type="predicted"/>
<protein>
    <submittedName>
        <fullName evidence="1">Uncharacterized protein</fullName>
    </submittedName>
</protein>
<evidence type="ECO:0000313" key="1">
    <source>
        <dbReference type="EMBL" id="CDR04068.1"/>
    </source>
</evidence>
<evidence type="ECO:0000313" key="2">
    <source>
        <dbReference type="EMBL" id="MBP2062059.1"/>
    </source>
</evidence>
<dbReference type="Proteomes" id="UP000756710">
    <property type="component" value="Unassembled WGS sequence"/>
</dbReference>
<accession>A0A060ZEP1</accession>
<dbReference type="EMBL" id="JAGGLR010000007">
    <property type="protein sequence ID" value="MBP2062059.1"/>
    <property type="molecule type" value="Genomic_DNA"/>
</dbReference>
<keyword evidence="3" id="KW-1185">Reference proteome</keyword>
<sequence>MAEADVAVGGRRSTLMILFQNPDPEVSHFETLAAYTVVML</sequence>
<dbReference type="AlphaFoldDB" id="A0A060ZEP1"/>
<evidence type="ECO:0000313" key="3">
    <source>
        <dbReference type="Proteomes" id="UP000756710"/>
    </source>
</evidence>
<reference evidence="2 3" key="2">
    <citation type="submission" date="2021-03" db="EMBL/GenBank/DDBJ databases">
        <title>Genomic Encyclopedia of Type Strains, Phase IV (KMG-IV): sequencing the most valuable type-strain genomes for metagenomic binning, comparative biology and taxonomic classification.</title>
        <authorList>
            <person name="Goeker M."/>
        </authorList>
    </citation>
    <scope>NUCLEOTIDE SEQUENCE [LARGE SCALE GENOMIC DNA]</scope>
    <source>
        <strain evidence="2 3">DSM 41954</strain>
    </source>
</reference>
<dbReference type="HOGENOM" id="CLU_3297209_0_0_11"/>
<reference evidence="1" key="1">
    <citation type="submission" date="2014-05" db="EMBL/GenBank/DDBJ databases">
        <authorList>
            <person name="Horn Fabian"/>
        </authorList>
    </citation>
    <scope>NUCLEOTIDE SEQUENCE</scope>
</reference>
<organism evidence="1">
    <name type="scientific">Streptomyces iranensis</name>
    <dbReference type="NCBI Taxonomy" id="576784"/>
    <lineage>
        <taxon>Bacteria</taxon>
        <taxon>Bacillati</taxon>
        <taxon>Actinomycetota</taxon>
        <taxon>Actinomycetes</taxon>
        <taxon>Kitasatosporales</taxon>
        <taxon>Streptomycetaceae</taxon>
        <taxon>Streptomyces</taxon>
        <taxon>Streptomyces violaceusniger group</taxon>
    </lineage>
</organism>